<accession>A0A9D1M689</accession>
<evidence type="ECO:0000256" key="6">
    <source>
        <dbReference type="SAM" id="Phobius"/>
    </source>
</evidence>
<keyword evidence="2" id="KW-1003">Cell membrane</keyword>
<name>A0A9D1M689_9BACT</name>
<reference evidence="7" key="2">
    <citation type="journal article" date="2021" name="PeerJ">
        <title>Extensive microbial diversity within the chicken gut microbiome revealed by metagenomics and culture.</title>
        <authorList>
            <person name="Gilroy R."/>
            <person name="Ravi A."/>
            <person name="Getino M."/>
            <person name="Pursley I."/>
            <person name="Horton D.L."/>
            <person name="Alikhan N.F."/>
            <person name="Baker D."/>
            <person name="Gharbi K."/>
            <person name="Hall N."/>
            <person name="Watson M."/>
            <person name="Adriaenssens E.M."/>
            <person name="Foster-Nyarko E."/>
            <person name="Jarju S."/>
            <person name="Secka A."/>
            <person name="Antonio M."/>
            <person name="Oren A."/>
            <person name="Chaudhuri R.R."/>
            <person name="La Ragione R."/>
            <person name="Hildebrand F."/>
            <person name="Pallen M.J."/>
        </authorList>
    </citation>
    <scope>NUCLEOTIDE SEQUENCE</scope>
    <source>
        <strain evidence="7">CHK158-818</strain>
    </source>
</reference>
<organism evidence="7 8">
    <name type="scientific">Candidatus Gallibacteroides avistercoris</name>
    <dbReference type="NCBI Taxonomy" id="2840833"/>
    <lineage>
        <taxon>Bacteria</taxon>
        <taxon>Pseudomonadati</taxon>
        <taxon>Bacteroidota</taxon>
        <taxon>Bacteroidia</taxon>
        <taxon>Bacteroidales</taxon>
        <taxon>Bacteroidaceae</taxon>
        <taxon>Bacteroidaceae incertae sedis</taxon>
        <taxon>Candidatus Gallibacteroides</taxon>
    </lineage>
</organism>
<dbReference type="InterPro" id="IPR005538">
    <property type="entry name" value="LrgA/CidA"/>
</dbReference>
<keyword evidence="3 6" id="KW-0812">Transmembrane</keyword>
<feature type="transmembrane region" description="Helical" evidence="6">
    <location>
        <begin position="82"/>
        <end position="104"/>
    </location>
</feature>
<evidence type="ECO:0000256" key="3">
    <source>
        <dbReference type="ARBA" id="ARBA00022692"/>
    </source>
</evidence>
<keyword evidence="5 6" id="KW-0472">Membrane</keyword>
<comment type="caution">
    <text evidence="7">The sequence shown here is derived from an EMBL/GenBank/DDBJ whole genome shotgun (WGS) entry which is preliminary data.</text>
</comment>
<dbReference type="GO" id="GO:0005886">
    <property type="term" value="C:plasma membrane"/>
    <property type="evidence" value="ECO:0007669"/>
    <property type="project" value="UniProtKB-SubCell"/>
</dbReference>
<evidence type="ECO:0000256" key="5">
    <source>
        <dbReference type="ARBA" id="ARBA00023136"/>
    </source>
</evidence>
<proteinExistence type="predicted"/>
<evidence type="ECO:0000313" key="8">
    <source>
        <dbReference type="Proteomes" id="UP000824112"/>
    </source>
</evidence>
<protein>
    <submittedName>
        <fullName evidence="7">CidA/LrgA family protein</fullName>
    </submittedName>
</protein>
<evidence type="ECO:0000313" key="7">
    <source>
        <dbReference type="EMBL" id="HIU54419.1"/>
    </source>
</evidence>
<dbReference type="Pfam" id="PF03788">
    <property type="entry name" value="LrgA"/>
    <property type="match status" value="1"/>
</dbReference>
<dbReference type="PANTHER" id="PTHR33931:SF2">
    <property type="entry name" value="HOLIN-LIKE PROTEIN CIDA"/>
    <property type="match status" value="1"/>
</dbReference>
<evidence type="ECO:0000256" key="2">
    <source>
        <dbReference type="ARBA" id="ARBA00022475"/>
    </source>
</evidence>
<dbReference type="PANTHER" id="PTHR33931">
    <property type="entry name" value="HOLIN-LIKE PROTEIN CIDA-RELATED"/>
    <property type="match status" value="1"/>
</dbReference>
<dbReference type="EMBL" id="DVNA01000030">
    <property type="protein sequence ID" value="HIU54419.1"/>
    <property type="molecule type" value="Genomic_DNA"/>
</dbReference>
<comment type="subcellular location">
    <subcellularLocation>
        <location evidence="1">Cell membrane</location>
        <topology evidence="1">Multi-pass membrane protein</topology>
    </subcellularLocation>
</comment>
<dbReference type="AlphaFoldDB" id="A0A9D1M689"/>
<evidence type="ECO:0000256" key="4">
    <source>
        <dbReference type="ARBA" id="ARBA00022989"/>
    </source>
</evidence>
<evidence type="ECO:0000256" key="1">
    <source>
        <dbReference type="ARBA" id="ARBA00004651"/>
    </source>
</evidence>
<sequence>MIKSVTIIFLFYFLGECLSFLINGWIPGSVCGMVLLFSALIAKWIHPHSVQPVAKVLTQNMALFFVPAGVGLMTSFDLISRYWAALLVIISITTWLIIAVVGWIEETMEKKNI</sequence>
<dbReference type="Proteomes" id="UP000824112">
    <property type="component" value="Unassembled WGS sequence"/>
</dbReference>
<gene>
    <name evidence="7" type="ORF">IAB03_01275</name>
</gene>
<keyword evidence="4 6" id="KW-1133">Transmembrane helix</keyword>
<reference evidence="7" key="1">
    <citation type="submission" date="2020-10" db="EMBL/GenBank/DDBJ databases">
        <authorList>
            <person name="Gilroy R."/>
        </authorList>
    </citation>
    <scope>NUCLEOTIDE SEQUENCE</scope>
    <source>
        <strain evidence="7">CHK158-818</strain>
    </source>
</reference>